<name>A0ABD5DDV2_ACIBA</name>
<feature type="non-terminal residue" evidence="1">
    <location>
        <position position="1"/>
    </location>
</feature>
<reference evidence="1" key="1">
    <citation type="submission" date="2019-07" db="EMBL/GenBank/DDBJ databases">
        <title>Biological characteristics of mucoid Acinetobacter baumannii from a general hospital in China.</title>
        <authorList>
            <person name="Hua X."/>
            <person name="Yu Y."/>
        </authorList>
    </citation>
    <scope>NUCLEOTIDE SEQUENCE [LARGE SCALE GENOMIC DNA]</scope>
    <source>
        <strain evidence="1">N41</strain>
    </source>
</reference>
<sequence>RMDASICQHVTAPRLENSRKPDVIREKLVQLLGDVPRIELFARQSSHGFDVWGNQCTAPAVELLPGCAVPVVKTEAA</sequence>
<dbReference type="GO" id="GO:0032259">
    <property type="term" value="P:methylation"/>
    <property type="evidence" value="ECO:0007669"/>
    <property type="project" value="UniProtKB-KW"/>
</dbReference>
<organism evidence="1">
    <name type="scientific">Acinetobacter baumannii</name>
    <dbReference type="NCBI Taxonomy" id="470"/>
    <lineage>
        <taxon>Bacteria</taxon>
        <taxon>Pseudomonadati</taxon>
        <taxon>Pseudomonadota</taxon>
        <taxon>Gammaproteobacteria</taxon>
        <taxon>Moraxellales</taxon>
        <taxon>Moraxellaceae</taxon>
        <taxon>Acinetobacter</taxon>
        <taxon>Acinetobacter calcoaceticus/baumannii complex</taxon>
    </lineage>
</organism>
<proteinExistence type="predicted"/>
<dbReference type="Pfam" id="PF05063">
    <property type="entry name" value="MT-A70"/>
    <property type="match status" value="1"/>
</dbReference>
<evidence type="ECO:0000313" key="1">
    <source>
        <dbReference type="EMBL" id="MDR8263222.1"/>
    </source>
</evidence>
<dbReference type="GO" id="GO:0008168">
    <property type="term" value="F:methyltransferase activity"/>
    <property type="evidence" value="ECO:0007669"/>
    <property type="project" value="UniProtKB-KW"/>
</dbReference>
<keyword evidence="1" id="KW-0489">Methyltransferase</keyword>
<dbReference type="InterPro" id="IPR007757">
    <property type="entry name" value="MT-A70-like"/>
</dbReference>
<accession>A0ABD5DDV2</accession>
<keyword evidence="1" id="KW-0808">Transferase</keyword>
<protein>
    <submittedName>
        <fullName evidence="1">Adenine methylase</fullName>
    </submittedName>
</protein>
<dbReference type="EMBL" id="VMBB01000500">
    <property type="protein sequence ID" value="MDR8263222.1"/>
    <property type="molecule type" value="Genomic_DNA"/>
</dbReference>
<dbReference type="AlphaFoldDB" id="A0ABD5DDV2"/>
<comment type="caution">
    <text evidence="1">The sequence shown here is derived from an EMBL/GenBank/DDBJ whole genome shotgun (WGS) entry which is preliminary data.</text>
</comment>
<gene>
    <name evidence="1" type="ORF">FPK87_22665</name>
</gene>